<feature type="region of interest" description="Disordered" evidence="5">
    <location>
        <begin position="84"/>
        <end position="109"/>
    </location>
</feature>
<dbReference type="GO" id="GO:0008270">
    <property type="term" value="F:zinc ion binding"/>
    <property type="evidence" value="ECO:0007669"/>
    <property type="project" value="InterPro"/>
</dbReference>
<dbReference type="Pfam" id="PF08240">
    <property type="entry name" value="ADH_N"/>
    <property type="match status" value="1"/>
</dbReference>
<accession>A0A1E7KJ28</accession>
<dbReference type="InterPro" id="IPR050091">
    <property type="entry name" value="PKS_NRPS_Biosynth_Enz"/>
</dbReference>
<dbReference type="SMART" id="SM00829">
    <property type="entry name" value="PKS_ER"/>
    <property type="match status" value="1"/>
</dbReference>
<dbReference type="Pfam" id="PF22953">
    <property type="entry name" value="SpnB_Rossmann"/>
    <property type="match status" value="1"/>
</dbReference>
<feature type="non-terminal residue" evidence="7">
    <location>
        <position position="1"/>
    </location>
</feature>
<dbReference type="PANTHER" id="PTHR43775:SF51">
    <property type="entry name" value="INACTIVE PHENOLPHTHIOCEROL SYNTHESIS POLYKETIDE SYNTHASE TYPE I PKS1-RELATED"/>
    <property type="match status" value="1"/>
</dbReference>
<comment type="caution">
    <text evidence="7">The sequence shown here is derived from an EMBL/GenBank/DDBJ whole genome shotgun (WGS) entry which is preliminary data.</text>
</comment>
<keyword evidence="4" id="KW-0511">Multifunctional enzyme</keyword>
<dbReference type="EMBL" id="LJGU01000115">
    <property type="protein sequence ID" value="OEV03911.1"/>
    <property type="molecule type" value="Genomic_DNA"/>
</dbReference>
<dbReference type="InterPro" id="IPR036291">
    <property type="entry name" value="NAD(P)-bd_dom_sf"/>
</dbReference>
<dbReference type="Pfam" id="PF13602">
    <property type="entry name" value="ADH_zinc_N_2"/>
    <property type="match status" value="1"/>
</dbReference>
<evidence type="ECO:0000256" key="3">
    <source>
        <dbReference type="ARBA" id="ARBA00022679"/>
    </source>
</evidence>
<evidence type="ECO:0000256" key="2">
    <source>
        <dbReference type="ARBA" id="ARBA00022553"/>
    </source>
</evidence>
<name>A0A1E7KJ28_9ACTN</name>
<dbReference type="Gene3D" id="3.10.129.110">
    <property type="entry name" value="Polyketide synthase dehydratase"/>
    <property type="match status" value="1"/>
</dbReference>
<reference evidence="7 8" key="1">
    <citation type="journal article" date="2016" name="Front. Microbiol.">
        <title>Comparative Genomics Analysis of Streptomyces Species Reveals Their Adaptation to the Marine Environment and Their Diversity at the Genomic Level.</title>
        <authorList>
            <person name="Tian X."/>
            <person name="Zhang Z."/>
            <person name="Yang T."/>
            <person name="Chen M."/>
            <person name="Li J."/>
            <person name="Chen F."/>
            <person name="Yang J."/>
            <person name="Li W."/>
            <person name="Zhang B."/>
            <person name="Zhang Z."/>
            <person name="Wu J."/>
            <person name="Zhang C."/>
            <person name="Long L."/>
            <person name="Xiao J."/>
        </authorList>
    </citation>
    <scope>NUCLEOTIDE SEQUENCE [LARGE SCALE GENOMIC DNA]</scope>
    <source>
        <strain evidence="7 8">SCSIO 02100</strain>
    </source>
</reference>
<dbReference type="PANTHER" id="PTHR43775">
    <property type="entry name" value="FATTY ACID SYNTHASE"/>
    <property type="match status" value="1"/>
</dbReference>
<dbReference type="InterPro" id="IPR020843">
    <property type="entry name" value="ER"/>
</dbReference>
<dbReference type="AlphaFoldDB" id="A0A1E7KJ28"/>
<protein>
    <recommendedName>
        <fullName evidence="6">Enoyl reductase (ER) domain-containing protein</fullName>
    </recommendedName>
</protein>
<keyword evidence="8" id="KW-1185">Reference proteome</keyword>
<evidence type="ECO:0000256" key="1">
    <source>
        <dbReference type="ARBA" id="ARBA00022450"/>
    </source>
</evidence>
<dbReference type="InterPro" id="IPR013154">
    <property type="entry name" value="ADH-like_N"/>
</dbReference>
<feature type="domain" description="Enoyl reductase (ER)" evidence="6">
    <location>
        <begin position="255"/>
        <end position="560"/>
    </location>
</feature>
<evidence type="ECO:0000256" key="4">
    <source>
        <dbReference type="ARBA" id="ARBA00023268"/>
    </source>
</evidence>
<organism evidence="7 8">
    <name type="scientific">Streptomyces oceani</name>
    <dbReference type="NCBI Taxonomy" id="1075402"/>
    <lineage>
        <taxon>Bacteria</taxon>
        <taxon>Bacillati</taxon>
        <taxon>Actinomycetota</taxon>
        <taxon>Actinomycetes</taxon>
        <taxon>Kitasatosporales</taxon>
        <taxon>Streptomycetaceae</taxon>
        <taxon>Streptomyces</taxon>
    </lineage>
</organism>
<dbReference type="InterPro" id="IPR042104">
    <property type="entry name" value="PKS_dehydratase_sf"/>
</dbReference>
<dbReference type="SUPFAM" id="SSF50129">
    <property type="entry name" value="GroES-like"/>
    <property type="match status" value="1"/>
</dbReference>
<sequence length="569" mass="59619">GTAGWAALPFAWRGVRLHASGARELRVRLTPSGDRVALSVADGTGTPVASVESLVLRPFSAGQLSAAPADALFEVEWIVAPGSASDEATRTPDGALPETHRDLSTVPEPAPEDVLVTLEPGEATGPAAVREATVRALTLVRRWLEDERFDASRLVLLTRGAMVTSPGDGAPDPALAAVWGLVRTAETENPGRFALIDTDATDASHAALAEAVRNGERESALRRGQLRLPRLARPTPAPLVPPEGASWRVDVTGSRSLDALAVVESAEAVRELGAGEVRVAVRAAGVNFHDVVVGLGLVDGESVLGSEGAGVVVDTGPEVADLRVGDRVTGLFPGAFAPMVVAEARALVRMPEEWSFVAAAGVPVAFMTAYYGLADLAGLRRGESVLVHSAAGGVGMAAVQLAREWGVEVFATASPSKWDQVVAGGVRRERVFSSRTTDFAAGVLAATGGRGVDVVLNSLAGEFVDASLDVLACGGRFVEMGKTDIRDGERVRAAYPDVSYRAFDLAEAGPARLGEMLRDVVRLLESGVLRHPPVSVWDVRRVPEALRFMSQARHVGKVVLTMPVVGGRV</sequence>
<dbReference type="SUPFAM" id="SSF51735">
    <property type="entry name" value="NAD(P)-binding Rossmann-fold domains"/>
    <property type="match status" value="2"/>
</dbReference>
<gene>
    <name evidence="7" type="ORF">AN216_09730</name>
</gene>
<dbReference type="Gene3D" id="3.40.50.11460">
    <property type="match status" value="1"/>
</dbReference>
<dbReference type="CDD" id="cd05195">
    <property type="entry name" value="enoyl_red"/>
    <property type="match status" value="1"/>
</dbReference>
<dbReference type="GO" id="GO:0016491">
    <property type="term" value="F:oxidoreductase activity"/>
    <property type="evidence" value="ECO:0007669"/>
    <property type="project" value="InterPro"/>
</dbReference>
<evidence type="ECO:0000256" key="5">
    <source>
        <dbReference type="SAM" id="MobiDB-lite"/>
    </source>
</evidence>
<dbReference type="InterPro" id="IPR011032">
    <property type="entry name" value="GroES-like_sf"/>
</dbReference>
<dbReference type="RefSeq" id="WP_170843078.1">
    <property type="nucleotide sequence ID" value="NZ_LJGU01000115.1"/>
</dbReference>
<keyword evidence="3" id="KW-0808">Transferase</keyword>
<evidence type="ECO:0000259" key="6">
    <source>
        <dbReference type="SMART" id="SM00829"/>
    </source>
</evidence>
<dbReference type="FunFam" id="3.40.50.720:FF:000209">
    <property type="entry name" value="Polyketide synthase Pks12"/>
    <property type="match status" value="1"/>
</dbReference>
<dbReference type="FunFam" id="3.90.180.10:FF:000032">
    <property type="entry name" value="Probable polyketide synthase pks1"/>
    <property type="match status" value="1"/>
</dbReference>
<keyword evidence="2" id="KW-0597">Phosphoprotein</keyword>
<dbReference type="Proteomes" id="UP000176101">
    <property type="component" value="Unassembled WGS sequence"/>
</dbReference>
<keyword evidence="1" id="KW-0596">Phosphopantetheine</keyword>
<dbReference type="PROSITE" id="PS01162">
    <property type="entry name" value="QOR_ZETA_CRYSTAL"/>
    <property type="match status" value="1"/>
</dbReference>
<dbReference type="InterPro" id="IPR002364">
    <property type="entry name" value="Quin_OxRdtase/zeta-crystal_CS"/>
</dbReference>
<feature type="non-terminal residue" evidence="7">
    <location>
        <position position="569"/>
    </location>
</feature>
<dbReference type="InterPro" id="IPR055123">
    <property type="entry name" value="SpnB-like_Rossmann"/>
</dbReference>
<dbReference type="STRING" id="1075402.AN216_09730"/>
<dbReference type="Gene3D" id="3.90.180.10">
    <property type="entry name" value="Medium-chain alcohol dehydrogenases, catalytic domain"/>
    <property type="match status" value="1"/>
</dbReference>
<dbReference type="GO" id="GO:0004312">
    <property type="term" value="F:fatty acid synthase activity"/>
    <property type="evidence" value="ECO:0007669"/>
    <property type="project" value="TreeGrafter"/>
</dbReference>
<proteinExistence type="predicted"/>
<dbReference type="GO" id="GO:0006633">
    <property type="term" value="P:fatty acid biosynthetic process"/>
    <property type="evidence" value="ECO:0007669"/>
    <property type="project" value="TreeGrafter"/>
</dbReference>
<evidence type="ECO:0000313" key="7">
    <source>
        <dbReference type="EMBL" id="OEV03911.1"/>
    </source>
</evidence>
<evidence type="ECO:0000313" key="8">
    <source>
        <dbReference type="Proteomes" id="UP000176101"/>
    </source>
</evidence>